<dbReference type="PATRIC" id="fig|1579979.3.peg.2726"/>
<feature type="domain" description="CBM6" evidence="9">
    <location>
        <begin position="1174"/>
        <end position="1308"/>
    </location>
</feature>
<evidence type="ECO:0000256" key="4">
    <source>
        <dbReference type="ARBA" id="ARBA00023004"/>
    </source>
</evidence>
<dbReference type="InterPro" id="IPR032812">
    <property type="entry name" value="SbsA_Ig"/>
</dbReference>
<dbReference type="InterPro" id="IPR011048">
    <property type="entry name" value="Haem_d1_sf"/>
</dbReference>
<keyword evidence="11" id="KW-1185">Reference proteome</keyword>
<gene>
    <name evidence="10" type="ORF">WM2015_2669</name>
</gene>
<dbReference type="SMART" id="SM00089">
    <property type="entry name" value="PKD"/>
    <property type="match status" value="1"/>
</dbReference>
<reference evidence="10 11" key="1">
    <citation type="submission" date="2015-07" db="EMBL/GenBank/DDBJ databases">
        <authorList>
            <person name="Noorani M."/>
        </authorList>
    </citation>
    <scope>NUCLEOTIDE SEQUENCE [LARGE SCALE GENOMIC DNA]</scope>
    <source>
        <strain evidence="10 11">KCTC 42284</strain>
    </source>
</reference>
<evidence type="ECO:0000256" key="2">
    <source>
        <dbReference type="ARBA" id="ARBA00022723"/>
    </source>
</evidence>
<dbReference type="Gene3D" id="2.60.40.10">
    <property type="entry name" value="Immunoglobulins"/>
    <property type="match status" value="1"/>
</dbReference>
<dbReference type="InterPro" id="IPR051395">
    <property type="entry name" value="Cytochrome_c_Peroxidase/MauG"/>
</dbReference>
<evidence type="ECO:0000259" key="8">
    <source>
        <dbReference type="PROSITE" id="PS51007"/>
    </source>
</evidence>
<evidence type="ECO:0000313" key="11">
    <source>
        <dbReference type="Proteomes" id="UP000066624"/>
    </source>
</evidence>
<evidence type="ECO:0000259" key="7">
    <source>
        <dbReference type="PROSITE" id="PS50093"/>
    </source>
</evidence>
<proteinExistence type="predicted"/>
<dbReference type="GO" id="GO:0009055">
    <property type="term" value="F:electron transfer activity"/>
    <property type="evidence" value="ECO:0007669"/>
    <property type="project" value="InterPro"/>
</dbReference>
<dbReference type="GO" id="GO:0020037">
    <property type="term" value="F:heme binding"/>
    <property type="evidence" value="ECO:0007669"/>
    <property type="project" value="InterPro"/>
</dbReference>
<keyword evidence="3 6" id="KW-0732">Signal</keyword>
<evidence type="ECO:0000256" key="1">
    <source>
        <dbReference type="ARBA" id="ARBA00022617"/>
    </source>
</evidence>
<dbReference type="InterPro" id="IPR036909">
    <property type="entry name" value="Cyt_c-like_dom_sf"/>
</dbReference>
<dbReference type="GO" id="GO:0004130">
    <property type="term" value="F:cytochrome-c peroxidase activity"/>
    <property type="evidence" value="ECO:0007669"/>
    <property type="project" value="TreeGrafter"/>
</dbReference>
<dbReference type="InterPro" id="IPR035986">
    <property type="entry name" value="PKD_dom_sf"/>
</dbReference>
<dbReference type="KEGG" id="wma:WM2015_2669"/>
<dbReference type="Gene3D" id="2.60.120.260">
    <property type="entry name" value="Galactose-binding domain-like"/>
    <property type="match status" value="1"/>
</dbReference>
<evidence type="ECO:0000256" key="3">
    <source>
        <dbReference type="ARBA" id="ARBA00022729"/>
    </source>
</evidence>
<dbReference type="STRING" id="1579979.WM2015_2669"/>
<dbReference type="OrthoDB" id="9805202at2"/>
<dbReference type="InterPro" id="IPR013783">
    <property type="entry name" value="Ig-like_fold"/>
</dbReference>
<dbReference type="Pfam" id="PF13205">
    <property type="entry name" value="Big_5"/>
    <property type="match status" value="1"/>
</dbReference>
<dbReference type="Pfam" id="PF21419">
    <property type="entry name" value="RoxA-like_Cyt-c"/>
    <property type="match status" value="1"/>
</dbReference>
<name>A0A0K0XZG5_9GAMM</name>
<dbReference type="PROSITE" id="PS51175">
    <property type="entry name" value="CBM6"/>
    <property type="match status" value="1"/>
</dbReference>
<feature type="chain" id="PRO_5005454511" description="PKD domain-containing protein" evidence="6">
    <location>
        <begin position="19"/>
        <end position="1359"/>
    </location>
</feature>
<keyword evidence="4 5" id="KW-0408">Iron</keyword>
<dbReference type="InterPro" id="IPR000601">
    <property type="entry name" value="PKD_dom"/>
</dbReference>
<dbReference type="InterPro" id="IPR022409">
    <property type="entry name" value="PKD/Chitinase_dom"/>
</dbReference>
<feature type="domain" description="PKD" evidence="7">
    <location>
        <begin position="521"/>
        <end position="584"/>
    </location>
</feature>
<feature type="domain" description="Cytochrome c" evidence="8">
    <location>
        <begin position="944"/>
        <end position="1069"/>
    </location>
</feature>
<dbReference type="InterPro" id="IPR005084">
    <property type="entry name" value="CBM6"/>
</dbReference>
<dbReference type="Gene3D" id="1.10.760.10">
    <property type="entry name" value="Cytochrome c-like domain"/>
    <property type="match status" value="2"/>
</dbReference>
<dbReference type="PROSITE" id="PS51007">
    <property type="entry name" value="CYTC"/>
    <property type="match status" value="2"/>
</dbReference>
<dbReference type="SUPFAM" id="SSF49299">
    <property type="entry name" value="PKD domain"/>
    <property type="match status" value="1"/>
</dbReference>
<keyword evidence="1 5" id="KW-0349">Heme</keyword>
<organism evidence="10 11">
    <name type="scientific">Wenzhouxiangella marina</name>
    <dbReference type="NCBI Taxonomy" id="1579979"/>
    <lineage>
        <taxon>Bacteria</taxon>
        <taxon>Pseudomonadati</taxon>
        <taxon>Pseudomonadota</taxon>
        <taxon>Gammaproteobacteria</taxon>
        <taxon>Chromatiales</taxon>
        <taxon>Wenzhouxiangellaceae</taxon>
        <taxon>Wenzhouxiangella</taxon>
    </lineage>
</organism>
<evidence type="ECO:0000313" key="10">
    <source>
        <dbReference type="EMBL" id="AKS43027.1"/>
    </source>
</evidence>
<sequence>MMRSFAWGLLLTANFAVAQHSDPGVPSGFPNVPQTAGALISSGLIAPTQGRTAIIAYHNGVLVTIPEAPSSNPGSDLQVRTWDISTPERLVNPLELAQHGATPMPINAHGYFKNGNWLSIGDNRDWDPGLEPWAFEAVPGGLLRSSNPDFLCAGVRGCLFAPWAPMGTFWSYSAVEGNAALYLDGLGPANQVAEWDHLGQTGVIGHPFLIGNLLIYASDQSQTGVATYDISDPGNPVLLDVLTESAPGGYWPELWGGGGQLYVVFPYRAGGNGMRVVDVTDPADLRFLADVPLPGDEAMYAQFQDEFAFIGSWKIDMRSFEPVVFFDPDTAWSNAYGSGDRISTSQFALPIGNLLVTGGAAPDHGMAIWAHQDAPDTRGPEVGFHIPRSGQTGWPTNRLPVSLLIHEEIETPTLINGDTFIVRPLDGAPVSGTLTFAFDDILTFTPDQPWMENTTYEVILPGGGIKDAAGNGIQDYAFSFSTGGSVGGNTAPTVTSFGPSAHPIQPGQTISLSATASDAEGGPLEYRFDFGDGSPKTPWSGSASVQASWASSGHYSIAVQVRDPGGMLSSASRRVTVVNEAAGLGRSSAPLVCDGGTRRVYTVNPDNNSLTAVDADSLATVYEVPVCADPRSVARAGAQLWVACHDDDILEVRDAATGGLVDAMALDYGSAPIALAVSPDAAQVYVSLSGSGELLRFDASTRLPTGALALGPSAGALAISADGSQVYVARFLSELHHAEVWEVDTSAAMSLARTLRVRRIGGPENVDGTGAGRGVPNYLSGMALDRDGAVLWVSANKANTERGLSFEDDLDSDNTVRAILFGIDLADGSLHRHIDIDNSDSPAAVALSPLGDYLLVPLQGNNEVTVFDALGAGDAAGLGGLVGRLATGPAPQGACSDPVTGRSFVKNFLGRSLSVLETAALFDSGSLNVGVSTVSTVASEAMPATVLNGKRIFYNASDPRMSSEGYLSCATCHFDGGHDGRTWDFHGRGEGMRNTTSLRGRAGMGQGNVHWSANFDEIQDFELDIRGPFGGQGFLSPEDFAATADPLGAPKAGLSADLDALADYVSSLGSTHLPRSPYRNPDGSETASAAQGRQIFIREGCQQCHGGAQYSDSRLGPARLHDVGTLRTSSGFRLGEPLEGIDTPTLLGVWATAPYFHDGSAASLAEVFSVAGGPVIQGEDAALAGGATVFADWVWPLADFSIKQRYAAQFDVPGATATFAQIDGGAGGTGAVEVRYSASYGASHDFQVEVNGQTRTLTLPATGNDPQWLFHVWRTARVEDVPFAPGLNTVILRDLNGGYVAIDEVTITTPAYTNRAEPHRRVGALPVAEMEALIDFLEQLDGSSPAAPAFDAIFWDRFD</sequence>
<dbReference type="PANTHER" id="PTHR30600">
    <property type="entry name" value="CYTOCHROME C PEROXIDASE-RELATED"/>
    <property type="match status" value="1"/>
</dbReference>
<dbReference type="Gene3D" id="2.130.10.10">
    <property type="entry name" value="YVTN repeat-like/Quinoprotein amine dehydrogenase"/>
    <property type="match status" value="1"/>
</dbReference>
<protein>
    <recommendedName>
        <fullName evidence="12">PKD domain-containing protein</fullName>
    </recommendedName>
</protein>
<dbReference type="EMBL" id="CP012154">
    <property type="protein sequence ID" value="AKS43027.1"/>
    <property type="molecule type" value="Genomic_DNA"/>
</dbReference>
<dbReference type="Pfam" id="PF00801">
    <property type="entry name" value="PKD"/>
    <property type="match status" value="1"/>
</dbReference>
<feature type="domain" description="Cytochrome c" evidence="8">
    <location>
        <begin position="1087"/>
        <end position="1341"/>
    </location>
</feature>
<evidence type="ECO:0000259" key="9">
    <source>
        <dbReference type="PROSITE" id="PS51175"/>
    </source>
</evidence>
<accession>A0A0K0XZG5</accession>
<dbReference type="CDD" id="cd00146">
    <property type="entry name" value="PKD"/>
    <property type="match status" value="1"/>
</dbReference>
<dbReference type="InterPro" id="IPR009056">
    <property type="entry name" value="Cyt_c-like_dom"/>
</dbReference>
<evidence type="ECO:0000256" key="5">
    <source>
        <dbReference type="PROSITE-ProRule" id="PRU00433"/>
    </source>
</evidence>
<dbReference type="SUPFAM" id="SSF46626">
    <property type="entry name" value="Cytochrome c"/>
    <property type="match status" value="2"/>
</dbReference>
<dbReference type="GO" id="GO:0030246">
    <property type="term" value="F:carbohydrate binding"/>
    <property type="evidence" value="ECO:0007669"/>
    <property type="project" value="InterPro"/>
</dbReference>
<dbReference type="PROSITE" id="PS50093">
    <property type="entry name" value="PKD"/>
    <property type="match status" value="1"/>
</dbReference>
<dbReference type="SUPFAM" id="SSF51004">
    <property type="entry name" value="C-terminal (heme d1) domain of cytochrome cd1-nitrite reductase"/>
    <property type="match status" value="1"/>
</dbReference>
<feature type="signal peptide" evidence="6">
    <location>
        <begin position="1"/>
        <end position="18"/>
    </location>
</feature>
<keyword evidence="2 5" id="KW-0479">Metal-binding</keyword>
<evidence type="ECO:0008006" key="12">
    <source>
        <dbReference type="Google" id="ProtNLM"/>
    </source>
</evidence>
<dbReference type="PANTHER" id="PTHR30600:SF9">
    <property type="entry name" value="BLR7738 PROTEIN"/>
    <property type="match status" value="1"/>
</dbReference>
<dbReference type="GO" id="GO:0046872">
    <property type="term" value="F:metal ion binding"/>
    <property type="evidence" value="ECO:0007669"/>
    <property type="project" value="UniProtKB-KW"/>
</dbReference>
<evidence type="ECO:0000256" key="6">
    <source>
        <dbReference type="SAM" id="SignalP"/>
    </source>
</evidence>
<dbReference type="InterPro" id="IPR015943">
    <property type="entry name" value="WD40/YVTN_repeat-like_dom_sf"/>
</dbReference>
<dbReference type="Proteomes" id="UP000066624">
    <property type="component" value="Chromosome"/>
</dbReference>